<keyword evidence="2" id="KW-0732">Signal</keyword>
<sequence length="98" mass="10625">MKWKSLASFIITAAFSLSTSPQVLGQLIPDSEDAERGSNSGTPLPAADNDDNSLGYTDSENQTCGNRIGQRIGTAVYNDDFKPGKASHYLLYNVIHFL</sequence>
<dbReference type="KEGG" id="gsh:117359265"/>
<proteinExistence type="predicted"/>
<keyword evidence="3" id="KW-1185">Reference proteome</keyword>
<dbReference type="OrthoDB" id="9398112at2759"/>
<feature type="compositionally biased region" description="Polar residues" evidence="1">
    <location>
        <begin position="52"/>
        <end position="63"/>
    </location>
</feature>
<gene>
    <name evidence="4" type="primary">LOC117359265</name>
</gene>
<dbReference type="RefSeq" id="XP_033797626.1">
    <property type="nucleotide sequence ID" value="XM_033941735.1"/>
</dbReference>
<protein>
    <submittedName>
        <fullName evidence="4">Roundabout homolog 1-like</fullName>
    </submittedName>
</protein>
<evidence type="ECO:0000313" key="4">
    <source>
        <dbReference type="RefSeq" id="XP_033797626.1"/>
    </source>
</evidence>
<name>A0A6P8RCE0_GEOSA</name>
<reference evidence="4" key="1">
    <citation type="submission" date="2025-08" db="UniProtKB">
        <authorList>
            <consortium name="RefSeq"/>
        </authorList>
    </citation>
    <scope>IDENTIFICATION</scope>
</reference>
<organism evidence="3 4">
    <name type="scientific">Geotrypetes seraphini</name>
    <name type="common">Gaboon caecilian</name>
    <name type="synonym">Caecilia seraphini</name>
    <dbReference type="NCBI Taxonomy" id="260995"/>
    <lineage>
        <taxon>Eukaryota</taxon>
        <taxon>Metazoa</taxon>
        <taxon>Chordata</taxon>
        <taxon>Craniata</taxon>
        <taxon>Vertebrata</taxon>
        <taxon>Euteleostomi</taxon>
        <taxon>Amphibia</taxon>
        <taxon>Gymnophiona</taxon>
        <taxon>Geotrypetes</taxon>
    </lineage>
</organism>
<feature type="chain" id="PRO_5028433008" evidence="2">
    <location>
        <begin position="26"/>
        <end position="98"/>
    </location>
</feature>
<evidence type="ECO:0000256" key="1">
    <source>
        <dbReference type="SAM" id="MobiDB-lite"/>
    </source>
</evidence>
<dbReference type="AlphaFoldDB" id="A0A6P8RCE0"/>
<evidence type="ECO:0000256" key="2">
    <source>
        <dbReference type="SAM" id="SignalP"/>
    </source>
</evidence>
<dbReference type="GeneID" id="117359265"/>
<evidence type="ECO:0000313" key="3">
    <source>
        <dbReference type="Proteomes" id="UP000515159"/>
    </source>
</evidence>
<feature type="region of interest" description="Disordered" evidence="1">
    <location>
        <begin position="29"/>
        <end position="63"/>
    </location>
</feature>
<feature type="signal peptide" evidence="2">
    <location>
        <begin position="1"/>
        <end position="25"/>
    </location>
</feature>
<dbReference type="Proteomes" id="UP000515159">
    <property type="component" value="Chromosome 4"/>
</dbReference>
<dbReference type="InParanoid" id="A0A6P8RCE0"/>
<accession>A0A6P8RCE0</accession>